<organism evidence="9 10">
    <name type="scientific">Toxocara canis</name>
    <name type="common">Canine roundworm</name>
    <dbReference type="NCBI Taxonomy" id="6265"/>
    <lineage>
        <taxon>Eukaryota</taxon>
        <taxon>Metazoa</taxon>
        <taxon>Ecdysozoa</taxon>
        <taxon>Nematoda</taxon>
        <taxon>Chromadorea</taxon>
        <taxon>Rhabditida</taxon>
        <taxon>Spirurina</taxon>
        <taxon>Ascaridomorpha</taxon>
        <taxon>Ascaridoidea</taxon>
        <taxon>Toxocaridae</taxon>
        <taxon>Toxocara</taxon>
    </lineage>
</organism>
<feature type="transmembrane region" description="Helical" evidence="6">
    <location>
        <begin position="54"/>
        <end position="75"/>
    </location>
</feature>
<dbReference type="Proteomes" id="UP000050794">
    <property type="component" value="Unassembled WGS sequence"/>
</dbReference>
<dbReference type="EMBL" id="UYWY01002499">
    <property type="protein sequence ID" value="VDM28132.1"/>
    <property type="molecule type" value="Genomic_DNA"/>
</dbReference>
<evidence type="ECO:0000256" key="1">
    <source>
        <dbReference type="ARBA" id="ARBA00004141"/>
    </source>
</evidence>
<evidence type="ECO:0000313" key="9">
    <source>
        <dbReference type="Proteomes" id="UP000050794"/>
    </source>
</evidence>
<keyword evidence="2" id="KW-0813">Transport</keyword>
<dbReference type="PANTHER" id="PTHR23503:SF8">
    <property type="entry name" value="FACILITATED GLUCOSE TRANSPORTER PROTEIN 1"/>
    <property type="match status" value="1"/>
</dbReference>
<feature type="transmembrane region" description="Helical" evidence="6">
    <location>
        <begin position="30"/>
        <end position="47"/>
    </location>
</feature>
<evidence type="ECO:0000256" key="3">
    <source>
        <dbReference type="ARBA" id="ARBA00022692"/>
    </source>
</evidence>
<dbReference type="Pfam" id="PF00083">
    <property type="entry name" value="Sugar_tr"/>
    <property type="match status" value="1"/>
</dbReference>
<reference evidence="8 9" key="2">
    <citation type="submission" date="2018-11" db="EMBL/GenBank/DDBJ databases">
        <authorList>
            <consortium name="Pathogen Informatics"/>
        </authorList>
    </citation>
    <scope>NUCLEOTIDE SEQUENCE [LARGE SCALE GENOMIC DNA]</scope>
</reference>
<gene>
    <name evidence="8" type="ORF">TCNE_LOCUS2468</name>
</gene>
<evidence type="ECO:0000313" key="10">
    <source>
        <dbReference type="WBParaSite" id="TCNE_0000246801-mRNA-1"/>
    </source>
</evidence>
<evidence type="ECO:0000256" key="6">
    <source>
        <dbReference type="SAM" id="Phobius"/>
    </source>
</evidence>
<dbReference type="AlphaFoldDB" id="A0A183U1U8"/>
<feature type="domain" description="Major facilitator superfamily (MFS) profile" evidence="7">
    <location>
        <begin position="1"/>
        <end position="322"/>
    </location>
</feature>
<dbReference type="GO" id="GO:0016020">
    <property type="term" value="C:membrane"/>
    <property type="evidence" value="ECO:0007669"/>
    <property type="project" value="UniProtKB-SubCell"/>
</dbReference>
<evidence type="ECO:0000256" key="4">
    <source>
        <dbReference type="ARBA" id="ARBA00022989"/>
    </source>
</evidence>
<evidence type="ECO:0000256" key="5">
    <source>
        <dbReference type="ARBA" id="ARBA00023136"/>
    </source>
</evidence>
<feature type="transmembrane region" description="Helical" evidence="6">
    <location>
        <begin position="224"/>
        <end position="244"/>
    </location>
</feature>
<comment type="subcellular location">
    <subcellularLocation>
        <location evidence="1">Membrane</location>
        <topology evidence="1">Multi-pass membrane protein</topology>
    </subcellularLocation>
</comment>
<sequence>MIAAHALGGILGSMAASSLADKYGRKATVFLNNIWATIGAVLMMICYSTKIWYFILLARLVFGFNAGITSVLVPVYLTELSPDNLRGTIGTCHQLFISFAILVADVFSFKGFFGSADKWQQISGVSFLPLILLKFCPESPHFSLLFEDDETDAEAALNTLRGTPDVQYGVKAIKSEILNSQDEPRAMLGSVFSNELSWATTLSVFLMYRFDVIVVIGLTVDGGFWAVCGLLFLSVFIAALPAWLVDSSCFGRPPLLLIGIFGMFFSSVAVVLALVLIVSNYHLHSAITASYMVSIFNPHSRQQLHALSSVCVWRKMIIRSQT</sequence>
<dbReference type="InterPro" id="IPR045263">
    <property type="entry name" value="GLUT"/>
</dbReference>
<dbReference type="GO" id="GO:0015149">
    <property type="term" value="F:hexose transmembrane transporter activity"/>
    <property type="evidence" value="ECO:0007669"/>
    <property type="project" value="TreeGrafter"/>
</dbReference>
<evidence type="ECO:0000259" key="7">
    <source>
        <dbReference type="PROSITE" id="PS50850"/>
    </source>
</evidence>
<dbReference type="PANTHER" id="PTHR23503">
    <property type="entry name" value="SOLUTE CARRIER FAMILY 2"/>
    <property type="match status" value="1"/>
</dbReference>
<dbReference type="Gene3D" id="1.20.1250.20">
    <property type="entry name" value="MFS general substrate transporter like domains"/>
    <property type="match status" value="1"/>
</dbReference>
<dbReference type="InterPro" id="IPR005828">
    <property type="entry name" value="MFS_sugar_transport-like"/>
</dbReference>
<dbReference type="WBParaSite" id="TCNE_0000246801-mRNA-1">
    <property type="protein sequence ID" value="TCNE_0000246801-mRNA-1"/>
    <property type="gene ID" value="TCNE_0000246801"/>
</dbReference>
<accession>A0A183U1U8</accession>
<keyword evidence="9" id="KW-1185">Reference proteome</keyword>
<dbReference type="InterPro" id="IPR005829">
    <property type="entry name" value="Sugar_transporter_CS"/>
</dbReference>
<evidence type="ECO:0000256" key="2">
    <source>
        <dbReference type="ARBA" id="ARBA00022448"/>
    </source>
</evidence>
<dbReference type="PROSITE" id="PS50850">
    <property type="entry name" value="MFS"/>
    <property type="match status" value="1"/>
</dbReference>
<name>A0A183U1U8_TOXCA</name>
<keyword evidence="4 6" id="KW-1133">Transmembrane helix</keyword>
<feature type="transmembrane region" description="Helical" evidence="6">
    <location>
        <begin position="256"/>
        <end position="278"/>
    </location>
</feature>
<keyword evidence="5 6" id="KW-0472">Membrane</keyword>
<dbReference type="SUPFAM" id="SSF103473">
    <property type="entry name" value="MFS general substrate transporter"/>
    <property type="match status" value="1"/>
</dbReference>
<feature type="transmembrane region" description="Helical" evidence="6">
    <location>
        <begin position="196"/>
        <end position="218"/>
    </location>
</feature>
<dbReference type="InterPro" id="IPR020846">
    <property type="entry name" value="MFS_dom"/>
</dbReference>
<dbReference type="InterPro" id="IPR036259">
    <property type="entry name" value="MFS_trans_sf"/>
</dbReference>
<dbReference type="PROSITE" id="PS00217">
    <property type="entry name" value="SUGAR_TRANSPORT_2"/>
    <property type="match status" value="1"/>
</dbReference>
<proteinExistence type="predicted"/>
<protein>
    <submittedName>
        <fullName evidence="10">MFS domain-containing protein</fullName>
    </submittedName>
</protein>
<reference evidence="10" key="1">
    <citation type="submission" date="2016-06" db="UniProtKB">
        <authorList>
            <consortium name="WormBaseParasite"/>
        </authorList>
    </citation>
    <scope>IDENTIFICATION</scope>
</reference>
<evidence type="ECO:0000313" key="8">
    <source>
        <dbReference type="EMBL" id="VDM28132.1"/>
    </source>
</evidence>
<keyword evidence="3 6" id="KW-0812">Transmembrane</keyword>
<feature type="transmembrane region" description="Helical" evidence="6">
    <location>
        <begin position="95"/>
        <end position="113"/>
    </location>
</feature>